<evidence type="ECO:0000256" key="4">
    <source>
        <dbReference type="ARBA" id="ARBA00023136"/>
    </source>
</evidence>
<comment type="similarity">
    <text evidence="2">Belongs to the small GTPase superfamily. Rab family.</text>
</comment>
<dbReference type="RefSeq" id="XP_016481800.1">
    <property type="nucleotide sequence ID" value="XM_016626314.1"/>
</dbReference>
<dbReference type="RefSeq" id="XP_016481800.1">
    <property type="nucleotide sequence ID" value="XM_016626314.2"/>
</dbReference>
<evidence type="ECO:0000256" key="1">
    <source>
        <dbReference type="ARBA" id="ARBA00004308"/>
    </source>
</evidence>
<evidence type="ECO:0000256" key="3">
    <source>
        <dbReference type="ARBA" id="ARBA00022741"/>
    </source>
</evidence>
<dbReference type="SMR" id="A0A1S4AYQ5"/>
<proteinExistence type="inferred from homology"/>
<accession>A0A1S4AYQ5</accession>
<dbReference type="PROSITE" id="PS51420">
    <property type="entry name" value="RHO"/>
    <property type="match status" value="1"/>
</dbReference>
<dbReference type="KEGG" id="nta:107802755"/>
<dbReference type="PANTHER" id="PTHR47979">
    <property type="entry name" value="DRAB11-RELATED"/>
    <property type="match status" value="1"/>
</dbReference>
<comment type="subcellular location">
    <subcellularLocation>
        <location evidence="1">Endomembrane system</location>
    </subcellularLocation>
</comment>
<dbReference type="PRINTS" id="PR00449">
    <property type="entry name" value="RASTRNSFRMNG"/>
</dbReference>
<dbReference type="InterPro" id="IPR050209">
    <property type="entry name" value="Rab_GTPases_membrane_traffic"/>
</dbReference>
<dbReference type="InterPro" id="IPR027417">
    <property type="entry name" value="P-loop_NTPase"/>
</dbReference>
<dbReference type="OrthoDB" id="1534447at2759"/>
<dbReference type="SUPFAM" id="SSF52540">
    <property type="entry name" value="P-loop containing nucleoside triphosphate hydrolases"/>
    <property type="match status" value="1"/>
</dbReference>
<dbReference type="GO" id="GO:0005794">
    <property type="term" value="C:Golgi apparatus"/>
    <property type="evidence" value="ECO:0000318"/>
    <property type="project" value="GO_Central"/>
</dbReference>
<dbReference type="Pfam" id="PF00071">
    <property type="entry name" value="Ras"/>
    <property type="match status" value="1"/>
</dbReference>
<dbReference type="Gene3D" id="3.40.50.300">
    <property type="entry name" value="P-loop containing nucleotide triphosphate hydrolases"/>
    <property type="match status" value="1"/>
</dbReference>
<dbReference type="SMART" id="SM00176">
    <property type="entry name" value="RAN"/>
    <property type="match status" value="1"/>
</dbReference>
<dbReference type="PROSITE" id="PS51421">
    <property type="entry name" value="RAS"/>
    <property type="match status" value="1"/>
</dbReference>
<dbReference type="NCBIfam" id="TIGR00231">
    <property type="entry name" value="small_GTP"/>
    <property type="match status" value="1"/>
</dbReference>
<evidence type="ECO:0000313" key="5">
    <source>
        <dbReference type="Proteomes" id="UP000790787"/>
    </source>
</evidence>
<name>A0A1S4AYQ5_TOBAC</name>
<dbReference type="AlphaFoldDB" id="A0A1S4AYQ5"/>
<dbReference type="STRING" id="4097.A0A1S4AYQ5"/>
<dbReference type="SMART" id="SM00174">
    <property type="entry name" value="RHO"/>
    <property type="match status" value="1"/>
</dbReference>
<keyword evidence="5" id="KW-1185">Reference proteome</keyword>
<dbReference type="SMART" id="SM00173">
    <property type="entry name" value="RAS"/>
    <property type="match status" value="1"/>
</dbReference>
<dbReference type="GO" id="GO:0016192">
    <property type="term" value="P:vesicle-mediated transport"/>
    <property type="evidence" value="ECO:0000318"/>
    <property type="project" value="GO_Central"/>
</dbReference>
<evidence type="ECO:0000313" key="6">
    <source>
        <dbReference type="RefSeq" id="XP_016481800.1"/>
    </source>
</evidence>
<keyword evidence="3" id="KW-0547">Nucleotide-binding</keyword>
<dbReference type="InterPro" id="IPR001806">
    <property type="entry name" value="Small_GTPase"/>
</dbReference>
<dbReference type="GO" id="GO:0003924">
    <property type="term" value="F:GTPase activity"/>
    <property type="evidence" value="ECO:0000318"/>
    <property type="project" value="GO_Central"/>
</dbReference>
<keyword evidence="4" id="KW-0472">Membrane</keyword>
<dbReference type="InterPro" id="IPR005225">
    <property type="entry name" value="Small_GTP-bd"/>
</dbReference>
<organism evidence="5 6">
    <name type="scientific">Nicotiana tabacum</name>
    <name type="common">Common tobacco</name>
    <dbReference type="NCBI Taxonomy" id="4097"/>
    <lineage>
        <taxon>Eukaryota</taxon>
        <taxon>Viridiplantae</taxon>
        <taxon>Streptophyta</taxon>
        <taxon>Embryophyta</taxon>
        <taxon>Tracheophyta</taxon>
        <taxon>Spermatophyta</taxon>
        <taxon>Magnoliopsida</taxon>
        <taxon>eudicotyledons</taxon>
        <taxon>Gunneridae</taxon>
        <taxon>Pentapetalae</taxon>
        <taxon>asterids</taxon>
        <taxon>lamiids</taxon>
        <taxon>Solanales</taxon>
        <taxon>Solanaceae</taxon>
        <taxon>Nicotianoideae</taxon>
        <taxon>Nicotianeae</taxon>
        <taxon>Nicotiana</taxon>
    </lineage>
</organism>
<dbReference type="Proteomes" id="UP000790787">
    <property type="component" value="Chromosome 22"/>
</dbReference>
<dbReference type="GO" id="GO:0005525">
    <property type="term" value="F:GTP binding"/>
    <property type="evidence" value="ECO:0000318"/>
    <property type="project" value="GO_Central"/>
</dbReference>
<gene>
    <name evidence="6" type="primary">LOC107802755</name>
</gene>
<dbReference type="FunFam" id="3.40.50.300:FF:000586">
    <property type="entry name" value="Rab family GTPase"/>
    <property type="match status" value="1"/>
</dbReference>
<dbReference type="SMART" id="SM00175">
    <property type="entry name" value="RAB"/>
    <property type="match status" value="1"/>
</dbReference>
<dbReference type="GeneID" id="107802755"/>
<reference evidence="5" key="1">
    <citation type="journal article" date="2014" name="Nat. Commun.">
        <title>The tobacco genome sequence and its comparison with those of tomato and potato.</title>
        <authorList>
            <person name="Sierro N."/>
            <person name="Battey J.N."/>
            <person name="Ouadi S."/>
            <person name="Bakaher N."/>
            <person name="Bovet L."/>
            <person name="Willig A."/>
            <person name="Goepfert S."/>
            <person name="Peitsch M.C."/>
            <person name="Ivanov N.V."/>
        </authorList>
    </citation>
    <scope>NUCLEOTIDE SEQUENCE [LARGE SCALE GENOMIC DNA]</scope>
</reference>
<sequence length="211" mass="23625">MAYEYLMKFIIVGETGVGKTCIMNQFTEKRFDPVYDVTIGAGYGSRIITVHKKQIKLQIWDTAGQEKFRSITRAYYRDAAGALLVYDVTKRHTFERLSSWLEDIRQQGDTTVMVVGNKCDAGENIRAVSAEEGEDFAKSNGCLFVEASAKTALNVAAAFNKTAEKICEKMGYGDVEKVDETPGINIWNWKRFRIGRTSSDNIDGAAASKRF</sequence>
<evidence type="ECO:0000256" key="2">
    <source>
        <dbReference type="ARBA" id="ARBA00006270"/>
    </source>
</evidence>
<reference evidence="6" key="2">
    <citation type="submission" date="2025-08" db="UniProtKB">
        <authorList>
            <consortium name="RefSeq"/>
        </authorList>
    </citation>
    <scope>IDENTIFICATION</scope>
    <source>
        <tissue evidence="6">Leaf</tissue>
    </source>
</reference>
<dbReference type="PROSITE" id="PS51419">
    <property type="entry name" value="RAB"/>
    <property type="match status" value="1"/>
</dbReference>
<dbReference type="PaxDb" id="4097-A0A1S4AYQ5"/>
<protein>
    <submittedName>
        <fullName evidence="6">Ras-related protein Rab-2-A-like</fullName>
    </submittedName>
    <submittedName>
        <fullName evidence="6">Ras-related protein Rab-2-B-like</fullName>
    </submittedName>
</protein>